<dbReference type="STRING" id="1802628.A2890_01945"/>
<evidence type="ECO:0000256" key="2">
    <source>
        <dbReference type="ARBA" id="ARBA00022801"/>
    </source>
</evidence>
<dbReference type="GO" id="GO:0000049">
    <property type="term" value="F:tRNA binding"/>
    <property type="evidence" value="ECO:0007669"/>
    <property type="project" value="UniProtKB-KW"/>
</dbReference>
<dbReference type="Pfam" id="PF01195">
    <property type="entry name" value="Pept_tRNA_hydro"/>
    <property type="match status" value="1"/>
</dbReference>
<keyword evidence="3" id="KW-0694">RNA-binding</keyword>
<dbReference type="EMBL" id="MEVL01000012">
    <property type="protein sequence ID" value="OGC62343.1"/>
    <property type="molecule type" value="Genomic_DNA"/>
</dbReference>
<dbReference type="CDD" id="cd00462">
    <property type="entry name" value="PTH"/>
    <property type="match status" value="1"/>
</dbReference>
<dbReference type="Gene3D" id="3.40.50.1470">
    <property type="entry name" value="Peptidyl-tRNA hydrolase"/>
    <property type="match status" value="1"/>
</dbReference>
<accession>A0A1F4VZW7</accession>
<dbReference type="InterPro" id="IPR036416">
    <property type="entry name" value="Pept_tRNA_hydro_sf"/>
</dbReference>
<dbReference type="AlphaFoldDB" id="A0A1F4VZW7"/>
<dbReference type="GO" id="GO:0004045">
    <property type="term" value="F:peptidyl-tRNA hydrolase activity"/>
    <property type="evidence" value="ECO:0007669"/>
    <property type="project" value="InterPro"/>
</dbReference>
<dbReference type="InterPro" id="IPR001328">
    <property type="entry name" value="Pept_tRNA_hydro"/>
</dbReference>
<dbReference type="Proteomes" id="UP000176967">
    <property type="component" value="Unassembled WGS sequence"/>
</dbReference>
<name>A0A1F4VZW7_UNCKA</name>
<dbReference type="PANTHER" id="PTHR17224:SF1">
    <property type="entry name" value="PEPTIDYL-TRNA HYDROLASE"/>
    <property type="match status" value="1"/>
</dbReference>
<evidence type="ECO:0000256" key="1">
    <source>
        <dbReference type="ARBA" id="ARBA00022555"/>
    </source>
</evidence>
<dbReference type="PANTHER" id="PTHR17224">
    <property type="entry name" value="PEPTIDYL-TRNA HYDROLASE"/>
    <property type="match status" value="1"/>
</dbReference>
<gene>
    <name evidence="4" type="ORF">A2890_01945</name>
</gene>
<comment type="caution">
    <text evidence="4">The sequence shown here is derived from an EMBL/GenBank/DDBJ whole genome shotgun (WGS) entry which is preliminary data.</text>
</comment>
<reference evidence="4 5" key="1">
    <citation type="journal article" date="2016" name="Nat. Commun.">
        <title>Thousands of microbial genomes shed light on interconnected biogeochemical processes in an aquifer system.</title>
        <authorList>
            <person name="Anantharaman K."/>
            <person name="Brown C.T."/>
            <person name="Hug L.A."/>
            <person name="Sharon I."/>
            <person name="Castelle C.J."/>
            <person name="Probst A.J."/>
            <person name="Thomas B.C."/>
            <person name="Singh A."/>
            <person name="Wilkins M.J."/>
            <person name="Karaoz U."/>
            <person name="Brodie E.L."/>
            <person name="Williams K.H."/>
            <person name="Hubbard S.S."/>
            <person name="Banfield J.F."/>
        </authorList>
    </citation>
    <scope>NUCLEOTIDE SEQUENCE [LARGE SCALE GENOMIC DNA]</scope>
</reference>
<keyword evidence="1" id="KW-0820">tRNA-binding</keyword>
<evidence type="ECO:0000313" key="4">
    <source>
        <dbReference type="EMBL" id="OGC62343.1"/>
    </source>
</evidence>
<dbReference type="SUPFAM" id="SSF53178">
    <property type="entry name" value="Peptidyl-tRNA hydrolase-like"/>
    <property type="match status" value="1"/>
</dbReference>
<protein>
    <recommendedName>
        <fullName evidence="6">Aminoacyl-tRNA hydrolase</fullName>
    </recommendedName>
</protein>
<evidence type="ECO:0008006" key="6">
    <source>
        <dbReference type="Google" id="ProtNLM"/>
    </source>
</evidence>
<proteinExistence type="predicted"/>
<organism evidence="4 5">
    <name type="scientific">candidate division WWE3 bacterium RIFCSPLOWO2_01_FULL_53_14</name>
    <dbReference type="NCBI Taxonomy" id="1802628"/>
    <lineage>
        <taxon>Bacteria</taxon>
        <taxon>Katanobacteria</taxon>
    </lineage>
</organism>
<evidence type="ECO:0000313" key="5">
    <source>
        <dbReference type="Proteomes" id="UP000176967"/>
    </source>
</evidence>
<sequence length="160" mass="17696">MKLIVGLGNPGTRYQKTRHNVGQRVVGAFASNVKSKISNVKLVKTSIFMNESGKEVKELTTLYSLLSINLLVAHDDLDLEPGKWKLQFNRSSAGHKGVQSVIDELGTQEFWRLRIGVGKPPAEKTANEFVVEKPTKEELKLIEGAIQESVPGLLSWVVKS</sequence>
<evidence type="ECO:0000256" key="3">
    <source>
        <dbReference type="ARBA" id="ARBA00022884"/>
    </source>
</evidence>
<keyword evidence="2" id="KW-0378">Hydrolase</keyword>
<dbReference type="NCBIfam" id="TIGR00447">
    <property type="entry name" value="pth"/>
    <property type="match status" value="1"/>
</dbReference>